<gene>
    <name evidence="2" type="ORF">PINE0816_LOCUS8264</name>
</gene>
<evidence type="ECO:0000313" key="2">
    <source>
        <dbReference type="EMBL" id="CAD8412139.1"/>
    </source>
</evidence>
<accession>A0A7S0GE20</accession>
<evidence type="ECO:0000256" key="1">
    <source>
        <dbReference type="SAM" id="Phobius"/>
    </source>
</evidence>
<keyword evidence="1" id="KW-0812">Transmembrane</keyword>
<organism evidence="2">
    <name type="scientific">Proboscia inermis</name>
    <dbReference type="NCBI Taxonomy" id="420281"/>
    <lineage>
        <taxon>Eukaryota</taxon>
        <taxon>Sar</taxon>
        <taxon>Stramenopiles</taxon>
        <taxon>Ochrophyta</taxon>
        <taxon>Bacillariophyta</taxon>
        <taxon>Coscinodiscophyceae</taxon>
        <taxon>Rhizosoleniophycidae</taxon>
        <taxon>Rhizosoleniales</taxon>
        <taxon>Rhizosoleniaceae</taxon>
        <taxon>Proboscia</taxon>
    </lineage>
</organism>
<dbReference type="EMBL" id="HBEL01017329">
    <property type="protein sequence ID" value="CAD8412139.1"/>
    <property type="molecule type" value="Transcribed_RNA"/>
</dbReference>
<name>A0A7S0GE20_9STRA</name>
<sequence length="117" mass="13244">MSDSINPHTVVKTIFPLTTCTGCTLFFFFLSHLKKISKGITTIEHAKYLQITKQNEIDELQNGHTITNGRIPINPLNQGLLRNIRRVLGPNIYWAFLPLLVPVHTSSRHPAKGYKHA</sequence>
<reference evidence="2" key="1">
    <citation type="submission" date="2021-01" db="EMBL/GenBank/DDBJ databases">
        <authorList>
            <person name="Corre E."/>
            <person name="Pelletier E."/>
            <person name="Niang G."/>
            <person name="Scheremetjew M."/>
            <person name="Finn R."/>
            <person name="Kale V."/>
            <person name="Holt S."/>
            <person name="Cochrane G."/>
            <person name="Meng A."/>
            <person name="Brown T."/>
            <person name="Cohen L."/>
        </authorList>
    </citation>
    <scope>NUCLEOTIDE SEQUENCE</scope>
    <source>
        <strain evidence="2">CCAP1064/1</strain>
    </source>
</reference>
<feature type="transmembrane region" description="Helical" evidence="1">
    <location>
        <begin position="13"/>
        <end position="30"/>
    </location>
</feature>
<protein>
    <submittedName>
        <fullName evidence="2">Uncharacterized protein</fullName>
    </submittedName>
</protein>
<dbReference type="AlphaFoldDB" id="A0A7S0GE20"/>
<proteinExistence type="predicted"/>
<keyword evidence="1" id="KW-1133">Transmembrane helix</keyword>
<keyword evidence="1" id="KW-0472">Membrane</keyword>